<keyword evidence="1 4" id="KW-0808">Transferase</keyword>
<sequence>MQVILRKAVSDDLPALLALYAELSTDDELPRPEDAAETWATILATEMVSVHVAEVDGRAVSTCVLVIVPNLTRNQSPFAMIENVVTLAAMRGHGLGKRVIQAAFAQAWAAGCYKVMLMTGRSDPAVLAFYESCGFVRGKTAFQIRRPPDQPPT</sequence>
<feature type="domain" description="N-acetyltransferase" evidence="3">
    <location>
        <begin position="3"/>
        <end position="153"/>
    </location>
</feature>
<name>A0A2S4MPZ1_9HYPH</name>
<proteinExistence type="predicted"/>
<dbReference type="OrthoDB" id="7595389at2"/>
<reference evidence="4 5" key="1">
    <citation type="submission" date="2018-01" db="EMBL/GenBank/DDBJ databases">
        <title>Genomic Encyclopedia of Type Strains, Phase III (KMG-III): the genomes of soil and plant-associated and newly described type strains.</title>
        <authorList>
            <person name="Whitman W."/>
        </authorList>
    </citation>
    <scope>NUCLEOTIDE SEQUENCE [LARGE SCALE GENOMIC DNA]</scope>
    <source>
        <strain evidence="4 5">1131</strain>
    </source>
</reference>
<evidence type="ECO:0000256" key="2">
    <source>
        <dbReference type="ARBA" id="ARBA00023315"/>
    </source>
</evidence>
<dbReference type="AlphaFoldDB" id="A0A2S4MPZ1"/>
<evidence type="ECO:0000259" key="3">
    <source>
        <dbReference type="PROSITE" id="PS51186"/>
    </source>
</evidence>
<dbReference type="PROSITE" id="PS51186">
    <property type="entry name" value="GNAT"/>
    <property type="match status" value="1"/>
</dbReference>
<keyword evidence="2" id="KW-0012">Acyltransferase</keyword>
<dbReference type="Gene3D" id="3.40.630.30">
    <property type="match status" value="1"/>
</dbReference>
<comment type="caution">
    <text evidence="4">The sequence shown here is derived from an EMBL/GenBank/DDBJ whole genome shotgun (WGS) entry which is preliminary data.</text>
</comment>
<dbReference type="PANTHER" id="PTHR43877">
    <property type="entry name" value="AMINOALKYLPHOSPHONATE N-ACETYLTRANSFERASE-RELATED-RELATED"/>
    <property type="match status" value="1"/>
</dbReference>
<organism evidence="4 5">
    <name type="scientific">Bosea psychrotolerans</name>
    <dbReference type="NCBI Taxonomy" id="1871628"/>
    <lineage>
        <taxon>Bacteria</taxon>
        <taxon>Pseudomonadati</taxon>
        <taxon>Pseudomonadota</taxon>
        <taxon>Alphaproteobacteria</taxon>
        <taxon>Hyphomicrobiales</taxon>
        <taxon>Boseaceae</taxon>
        <taxon>Bosea</taxon>
    </lineage>
</organism>
<dbReference type="EMBL" id="PQFZ01000001">
    <property type="protein sequence ID" value="POR56813.1"/>
    <property type="molecule type" value="Genomic_DNA"/>
</dbReference>
<dbReference type="InterPro" id="IPR050832">
    <property type="entry name" value="Bact_Acetyltransf"/>
</dbReference>
<evidence type="ECO:0000313" key="4">
    <source>
        <dbReference type="EMBL" id="POR56813.1"/>
    </source>
</evidence>
<protein>
    <submittedName>
        <fullName evidence="4">N-acetylglutamate synthase-like GNAT family acetyltransferase</fullName>
    </submittedName>
</protein>
<dbReference type="InterPro" id="IPR016181">
    <property type="entry name" value="Acyl_CoA_acyltransferase"/>
</dbReference>
<accession>A0A2S4MPZ1</accession>
<keyword evidence="5" id="KW-1185">Reference proteome</keyword>
<dbReference type="Pfam" id="PF00583">
    <property type="entry name" value="Acetyltransf_1"/>
    <property type="match status" value="1"/>
</dbReference>
<dbReference type="Proteomes" id="UP000236919">
    <property type="component" value="Unassembled WGS sequence"/>
</dbReference>
<evidence type="ECO:0000313" key="5">
    <source>
        <dbReference type="Proteomes" id="UP000236919"/>
    </source>
</evidence>
<dbReference type="CDD" id="cd04301">
    <property type="entry name" value="NAT_SF"/>
    <property type="match status" value="1"/>
</dbReference>
<dbReference type="InterPro" id="IPR000182">
    <property type="entry name" value="GNAT_dom"/>
</dbReference>
<gene>
    <name evidence="4" type="ORF">CYD53_101335</name>
</gene>
<dbReference type="PANTHER" id="PTHR43877:SF2">
    <property type="entry name" value="AMINOALKYLPHOSPHONATE N-ACETYLTRANSFERASE-RELATED"/>
    <property type="match status" value="1"/>
</dbReference>
<evidence type="ECO:0000256" key="1">
    <source>
        <dbReference type="ARBA" id="ARBA00022679"/>
    </source>
</evidence>
<dbReference type="RefSeq" id="WP_103716378.1">
    <property type="nucleotide sequence ID" value="NZ_PQFZ01000001.1"/>
</dbReference>
<dbReference type="GO" id="GO:0016747">
    <property type="term" value="F:acyltransferase activity, transferring groups other than amino-acyl groups"/>
    <property type="evidence" value="ECO:0007669"/>
    <property type="project" value="InterPro"/>
</dbReference>
<dbReference type="SUPFAM" id="SSF55729">
    <property type="entry name" value="Acyl-CoA N-acyltransferases (Nat)"/>
    <property type="match status" value="1"/>
</dbReference>